<dbReference type="InterPro" id="IPR014352">
    <property type="entry name" value="FERM/acyl-CoA-bd_prot_sf"/>
</dbReference>
<dbReference type="OrthoDB" id="9976756at2759"/>
<dbReference type="Proteomes" id="UP000053105">
    <property type="component" value="Unassembled WGS sequence"/>
</dbReference>
<dbReference type="InterPro" id="IPR008266">
    <property type="entry name" value="Tyr_kinase_AS"/>
</dbReference>
<proteinExistence type="inferred from homology"/>
<evidence type="ECO:0000256" key="4">
    <source>
        <dbReference type="ARBA" id="ARBA00004496"/>
    </source>
</evidence>
<dbReference type="Gene3D" id="1.20.80.10">
    <property type="match status" value="1"/>
</dbReference>
<gene>
    <name evidence="24" type="ORF">WN51_00940</name>
</gene>
<dbReference type="GO" id="GO:0030182">
    <property type="term" value="P:neuron differentiation"/>
    <property type="evidence" value="ECO:0007669"/>
    <property type="project" value="UniProtKB-ARBA"/>
</dbReference>
<dbReference type="InterPro" id="IPR000719">
    <property type="entry name" value="Prot_kinase_dom"/>
</dbReference>
<keyword evidence="12 20" id="KW-0067">ATP-binding</keyword>
<evidence type="ECO:0000256" key="1">
    <source>
        <dbReference type="ARBA" id="ARBA00004246"/>
    </source>
</evidence>
<dbReference type="GO" id="GO:0005737">
    <property type="term" value="C:cytoplasm"/>
    <property type="evidence" value="ECO:0007669"/>
    <property type="project" value="UniProtKB-SubCell"/>
</dbReference>
<keyword evidence="7" id="KW-0963">Cytoplasm</keyword>
<reference evidence="24 25" key="1">
    <citation type="submission" date="2015-07" db="EMBL/GenBank/DDBJ databases">
        <title>The genome of Melipona quadrifasciata.</title>
        <authorList>
            <person name="Pan H."/>
            <person name="Kapheim K."/>
        </authorList>
    </citation>
    <scope>NUCLEOTIDE SEQUENCE [LARGE SCALE GENOMIC DNA]</scope>
    <source>
        <strain evidence="24">0111107301</strain>
        <tissue evidence="24">Whole body</tissue>
    </source>
</reference>
<dbReference type="Gene3D" id="1.10.510.10">
    <property type="entry name" value="Transferase(Phosphotransferase) domain 1"/>
    <property type="match status" value="1"/>
</dbReference>
<dbReference type="SUPFAM" id="SSF68993">
    <property type="entry name" value="FAT domain of focal adhesion kinase"/>
    <property type="match status" value="1"/>
</dbReference>
<dbReference type="InterPro" id="IPR001245">
    <property type="entry name" value="Ser-Thr/Tyr_kinase_cat_dom"/>
</dbReference>
<feature type="region of interest" description="Disordered" evidence="21">
    <location>
        <begin position="1751"/>
        <end position="1852"/>
    </location>
</feature>
<dbReference type="GO" id="GO:0005886">
    <property type="term" value="C:plasma membrane"/>
    <property type="evidence" value="ECO:0007669"/>
    <property type="project" value="UniProtKB-SubCell"/>
</dbReference>
<dbReference type="InterPro" id="IPR020635">
    <property type="entry name" value="Tyr_kinase_cat_dom"/>
</dbReference>
<dbReference type="SMART" id="SM00220">
    <property type="entry name" value="S_TKc"/>
    <property type="match status" value="1"/>
</dbReference>
<evidence type="ECO:0000256" key="7">
    <source>
        <dbReference type="ARBA" id="ARBA00022490"/>
    </source>
</evidence>
<accession>A0A0M8ZYC2</accession>
<keyword evidence="13" id="KW-0965">Cell junction</keyword>
<dbReference type="CDD" id="cd13190">
    <property type="entry name" value="FERM_C_FAK1"/>
    <property type="match status" value="1"/>
</dbReference>
<feature type="region of interest" description="Disordered" evidence="21">
    <location>
        <begin position="1037"/>
        <end position="1079"/>
    </location>
</feature>
<evidence type="ECO:0000256" key="18">
    <source>
        <dbReference type="ARBA" id="ARBA00051245"/>
    </source>
</evidence>
<evidence type="ECO:0000259" key="22">
    <source>
        <dbReference type="PROSITE" id="PS50011"/>
    </source>
</evidence>
<evidence type="ECO:0000256" key="10">
    <source>
        <dbReference type="ARBA" id="ARBA00022741"/>
    </source>
</evidence>
<evidence type="ECO:0000256" key="2">
    <source>
        <dbReference type="ARBA" id="ARBA00004316"/>
    </source>
</evidence>
<dbReference type="CDD" id="cd05056">
    <property type="entry name" value="PTKc_FAK"/>
    <property type="match status" value="1"/>
</dbReference>
<dbReference type="FunFam" id="3.30.200.20:FF:000194">
    <property type="entry name" value="protein-tyrosine kinase 2-beta isoform X1"/>
    <property type="match status" value="1"/>
</dbReference>
<feature type="compositionally biased region" description="Polar residues" evidence="21">
    <location>
        <begin position="1826"/>
        <end position="1844"/>
    </location>
</feature>
<evidence type="ECO:0000256" key="9">
    <source>
        <dbReference type="ARBA" id="ARBA00022679"/>
    </source>
</evidence>
<dbReference type="InterPro" id="IPR019749">
    <property type="entry name" value="Band_41_domain"/>
</dbReference>
<feature type="binding site" evidence="20">
    <location>
        <position position="806"/>
    </location>
    <ligand>
        <name>ATP</name>
        <dbReference type="ChEBI" id="CHEBI:30616"/>
    </ligand>
</feature>
<dbReference type="Pfam" id="PF18038">
    <property type="entry name" value="FERM_N_2"/>
    <property type="match status" value="1"/>
</dbReference>
<dbReference type="InterPro" id="IPR019748">
    <property type="entry name" value="FERM_central"/>
</dbReference>
<evidence type="ECO:0000256" key="19">
    <source>
        <dbReference type="ARBA" id="ARBA00061333"/>
    </source>
</evidence>
<evidence type="ECO:0000256" key="13">
    <source>
        <dbReference type="ARBA" id="ARBA00022949"/>
    </source>
</evidence>
<keyword evidence="16" id="KW-0829">Tyrosine-protein kinase</keyword>
<dbReference type="Gene3D" id="3.10.20.90">
    <property type="entry name" value="Phosphatidylinositol 3-kinase Catalytic Subunit, Chain A, domain 1"/>
    <property type="match status" value="1"/>
</dbReference>
<evidence type="ECO:0000256" key="5">
    <source>
        <dbReference type="ARBA" id="ARBA00011903"/>
    </source>
</evidence>
<dbReference type="CDD" id="cd14473">
    <property type="entry name" value="FERM_B-lobe"/>
    <property type="match status" value="1"/>
</dbReference>
<evidence type="ECO:0000256" key="20">
    <source>
        <dbReference type="PROSITE-ProRule" id="PRU10141"/>
    </source>
</evidence>
<feature type="domain" description="FERM" evidence="23">
    <location>
        <begin position="358"/>
        <end position="671"/>
    </location>
</feature>
<feature type="compositionally biased region" description="Basic and acidic residues" evidence="21">
    <location>
        <begin position="311"/>
        <end position="321"/>
    </location>
</feature>
<dbReference type="PROSITE" id="PS00109">
    <property type="entry name" value="PROTEIN_KINASE_TYR"/>
    <property type="match status" value="1"/>
</dbReference>
<dbReference type="InterPro" id="IPR035963">
    <property type="entry name" value="FERM_2"/>
</dbReference>
<evidence type="ECO:0000256" key="11">
    <source>
        <dbReference type="ARBA" id="ARBA00022777"/>
    </source>
</evidence>
<keyword evidence="11 24" id="KW-0418">Kinase</keyword>
<dbReference type="InterPro" id="IPR000299">
    <property type="entry name" value="FERM_domain"/>
</dbReference>
<dbReference type="PANTHER" id="PTHR46221:SF9">
    <property type="entry name" value="NON-SPECIFIC PROTEIN-TYROSINE KINASE"/>
    <property type="match status" value="1"/>
</dbReference>
<dbReference type="PROSITE" id="PS00107">
    <property type="entry name" value="PROTEIN_KINASE_ATP"/>
    <property type="match status" value="1"/>
</dbReference>
<feature type="compositionally biased region" description="Polar residues" evidence="21">
    <location>
        <begin position="1751"/>
        <end position="1792"/>
    </location>
</feature>
<feature type="compositionally biased region" description="Polar residues" evidence="21">
    <location>
        <begin position="1569"/>
        <end position="1589"/>
    </location>
</feature>
<dbReference type="GO" id="GO:0005925">
    <property type="term" value="C:focal adhesion"/>
    <property type="evidence" value="ECO:0007669"/>
    <property type="project" value="UniProtKB-SubCell"/>
</dbReference>
<evidence type="ECO:0000256" key="8">
    <source>
        <dbReference type="ARBA" id="ARBA00022553"/>
    </source>
</evidence>
<dbReference type="SMART" id="SM00295">
    <property type="entry name" value="B41"/>
    <property type="match status" value="1"/>
</dbReference>
<evidence type="ECO:0000313" key="24">
    <source>
        <dbReference type="EMBL" id="KOX72079.1"/>
    </source>
</evidence>
<evidence type="ECO:0000313" key="25">
    <source>
        <dbReference type="Proteomes" id="UP000053105"/>
    </source>
</evidence>
<dbReference type="InterPro" id="IPR017441">
    <property type="entry name" value="Protein_kinase_ATP_BS"/>
</dbReference>
<dbReference type="GO" id="GO:0009887">
    <property type="term" value="P:animal organ morphogenesis"/>
    <property type="evidence" value="ECO:0007669"/>
    <property type="project" value="UniProtKB-ARBA"/>
</dbReference>
<evidence type="ECO:0000256" key="17">
    <source>
        <dbReference type="ARBA" id="ARBA00023273"/>
    </source>
</evidence>
<dbReference type="Pfam" id="PF00373">
    <property type="entry name" value="FERM_M"/>
    <property type="match status" value="1"/>
</dbReference>
<feature type="region of interest" description="Disordered" evidence="21">
    <location>
        <begin position="264"/>
        <end position="358"/>
    </location>
</feature>
<evidence type="ECO:0000256" key="16">
    <source>
        <dbReference type="ARBA" id="ARBA00023137"/>
    </source>
</evidence>
<dbReference type="InterPro" id="IPR005189">
    <property type="entry name" value="Focal_adhesion_kin_target_dom"/>
</dbReference>
<dbReference type="EC" id="2.7.10.2" evidence="5"/>
<dbReference type="GO" id="GO:0004715">
    <property type="term" value="F:non-membrane spanning protein tyrosine kinase activity"/>
    <property type="evidence" value="ECO:0007669"/>
    <property type="project" value="UniProtKB-EC"/>
</dbReference>
<evidence type="ECO:0000256" key="15">
    <source>
        <dbReference type="ARBA" id="ARBA00023136"/>
    </source>
</evidence>
<dbReference type="GO" id="GO:0042995">
    <property type="term" value="C:cell projection"/>
    <property type="evidence" value="ECO:0007669"/>
    <property type="project" value="UniProtKB-SubCell"/>
</dbReference>
<feature type="domain" description="Protein kinase" evidence="22">
    <location>
        <begin position="774"/>
        <end position="1032"/>
    </location>
</feature>
<evidence type="ECO:0000259" key="23">
    <source>
        <dbReference type="PROSITE" id="PS50057"/>
    </source>
</evidence>
<feature type="region of interest" description="Disordered" evidence="21">
    <location>
        <begin position="1461"/>
        <end position="1503"/>
    </location>
</feature>
<dbReference type="PRINTS" id="PR00109">
    <property type="entry name" value="TYRKINASE"/>
</dbReference>
<comment type="similarity">
    <text evidence="19">Belongs to the protein kinase superfamily. Tyr protein kinase family. Fes/fps subfamily.</text>
</comment>
<dbReference type="STRING" id="166423.A0A0M8ZYC2"/>
<dbReference type="GO" id="GO:0007172">
    <property type="term" value="P:signal complex assembly"/>
    <property type="evidence" value="ECO:0007669"/>
    <property type="project" value="InterPro"/>
</dbReference>
<dbReference type="SUPFAM" id="SSF54236">
    <property type="entry name" value="Ubiquitin-like"/>
    <property type="match status" value="1"/>
</dbReference>
<dbReference type="InterPro" id="IPR036137">
    <property type="entry name" value="Focal_adhe_kin_target_dom_sf"/>
</dbReference>
<feature type="compositionally biased region" description="Basic and acidic residues" evidence="21">
    <location>
        <begin position="1037"/>
        <end position="1049"/>
    </location>
</feature>
<dbReference type="PANTHER" id="PTHR46221">
    <property type="entry name" value="FERM AND PDZ DOMAIN-CONTAINING PROTEIN FAMILY MEMBER"/>
    <property type="match status" value="1"/>
</dbReference>
<keyword evidence="15" id="KW-0472">Membrane</keyword>
<keyword evidence="10 20" id="KW-0547">Nucleotide-binding</keyword>
<evidence type="ECO:0000256" key="14">
    <source>
        <dbReference type="ARBA" id="ARBA00022999"/>
    </source>
</evidence>
<evidence type="ECO:0000256" key="21">
    <source>
        <dbReference type="SAM" id="MobiDB-lite"/>
    </source>
</evidence>
<comment type="catalytic activity">
    <reaction evidence="18">
        <text>L-tyrosyl-[protein] + ATP = O-phospho-L-tyrosyl-[protein] + ADP + H(+)</text>
        <dbReference type="Rhea" id="RHEA:10596"/>
        <dbReference type="Rhea" id="RHEA-COMP:10136"/>
        <dbReference type="Rhea" id="RHEA-COMP:20101"/>
        <dbReference type="ChEBI" id="CHEBI:15378"/>
        <dbReference type="ChEBI" id="CHEBI:30616"/>
        <dbReference type="ChEBI" id="CHEBI:46858"/>
        <dbReference type="ChEBI" id="CHEBI:61978"/>
        <dbReference type="ChEBI" id="CHEBI:456216"/>
        <dbReference type="EC" id="2.7.10.2"/>
    </reaction>
</comment>
<keyword evidence="14" id="KW-0727">SH2 domain</keyword>
<dbReference type="Pfam" id="PF21477">
    <property type="entry name" value="FERM_C_FAK1"/>
    <property type="match status" value="1"/>
</dbReference>
<dbReference type="GO" id="GO:0008284">
    <property type="term" value="P:positive regulation of cell population proliferation"/>
    <property type="evidence" value="ECO:0007669"/>
    <property type="project" value="UniProtKB-ARBA"/>
</dbReference>
<dbReference type="FunFam" id="1.20.80.10:FF:000004">
    <property type="entry name" value="Protein-tyrosine kinase 2-beta isoform 1"/>
    <property type="match status" value="1"/>
</dbReference>
<dbReference type="InterPro" id="IPR049385">
    <property type="entry name" value="FAK1-like_FERM_C"/>
</dbReference>
<protein>
    <recommendedName>
        <fullName evidence="5">non-specific protein-tyrosine kinase</fullName>
        <ecNumber evidence="5">2.7.10.2</ecNumber>
    </recommendedName>
</protein>
<dbReference type="PROSITE" id="PS50057">
    <property type="entry name" value="FERM_3"/>
    <property type="match status" value="1"/>
</dbReference>
<evidence type="ECO:0000256" key="12">
    <source>
        <dbReference type="ARBA" id="ARBA00022840"/>
    </source>
</evidence>
<dbReference type="InterPro" id="IPR029071">
    <property type="entry name" value="Ubiquitin-like_domsf"/>
</dbReference>
<dbReference type="PROSITE" id="PS50011">
    <property type="entry name" value="PROTEIN_KINASE_DOM"/>
    <property type="match status" value="1"/>
</dbReference>
<dbReference type="SUPFAM" id="SSF50729">
    <property type="entry name" value="PH domain-like"/>
    <property type="match status" value="1"/>
</dbReference>
<evidence type="ECO:0000256" key="3">
    <source>
        <dbReference type="ARBA" id="ARBA00004413"/>
    </source>
</evidence>
<feature type="compositionally biased region" description="Low complexity" evidence="21">
    <location>
        <begin position="1465"/>
        <end position="1496"/>
    </location>
</feature>
<dbReference type="SMART" id="SM00219">
    <property type="entry name" value="TyrKc"/>
    <property type="match status" value="1"/>
</dbReference>
<feature type="compositionally biased region" description="Gly residues" evidence="21">
    <location>
        <begin position="325"/>
        <end position="344"/>
    </location>
</feature>
<dbReference type="Gene3D" id="1.20.120.330">
    <property type="entry name" value="Nucleotidyltransferases domain 2"/>
    <property type="match status" value="1"/>
</dbReference>
<evidence type="ECO:0000256" key="6">
    <source>
        <dbReference type="ARBA" id="ARBA00022475"/>
    </source>
</evidence>
<dbReference type="EMBL" id="KQ435824">
    <property type="protein sequence ID" value="KOX72079.1"/>
    <property type="molecule type" value="Genomic_DNA"/>
</dbReference>
<dbReference type="SUPFAM" id="SSF47031">
    <property type="entry name" value="Second domain of FERM"/>
    <property type="match status" value="1"/>
</dbReference>
<organism evidence="24 25">
    <name type="scientific">Melipona quadrifasciata</name>
    <dbReference type="NCBI Taxonomy" id="166423"/>
    <lineage>
        <taxon>Eukaryota</taxon>
        <taxon>Metazoa</taxon>
        <taxon>Ecdysozoa</taxon>
        <taxon>Arthropoda</taxon>
        <taxon>Hexapoda</taxon>
        <taxon>Insecta</taxon>
        <taxon>Pterygota</taxon>
        <taxon>Neoptera</taxon>
        <taxon>Endopterygota</taxon>
        <taxon>Hymenoptera</taxon>
        <taxon>Apocrita</taxon>
        <taxon>Aculeata</taxon>
        <taxon>Apoidea</taxon>
        <taxon>Anthophila</taxon>
        <taxon>Apidae</taxon>
        <taxon>Melipona</taxon>
    </lineage>
</organism>
<dbReference type="InterPro" id="IPR011993">
    <property type="entry name" value="PH-like_dom_sf"/>
</dbReference>
<dbReference type="SUPFAM" id="SSF56112">
    <property type="entry name" value="Protein kinase-like (PK-like)"/>
    <property type="match status" value="1"/>
</dbReference>
<name>A0A0M8ZYC2_9HYME</name>
<comment type="subcellular location">
    <subcellularLocation>
        <location evidence="1">Cell junction</location>
        <location evidence="1">Focal adhesion</location>
    </subcellularLocation>
    <subcellularLocation>
        <location evidence="3">Cell membrane</location>
        <topology evidence="3">Peripheral membrane protein</topology>
        <orientation evidence="3">Cytoplasmic side</orientation>
    </subcellularLocation>
    <subcellularLocation>
        <location evidence="2">Cell projection</location>
    </subcellularLocation>
    <subcellularLocation>
        <location evidence="4">Cytoplasm</location>
    </subcellularLocation>
</comment>
<keyword evidence="17" id="KW-0966">Cell projection</keyword>
<dbReference type="Pfam" id="PF03623">
    <property type="entry name" value="Focal_AT"/>
    <property type="match status" value="1"/>
</dbReference>
<dbReference type="Pfam" id="PF07714">
    <property type="entry name" value="PK_Tyr_Ser-Thr"/>
    <property type="match status" value="1"/>
</dbReference>
<feature type="region of interest" description="Disordered" evidence="21">
    <location>
        <begin position="1554"/>
        <end position="1592"/>
    </location>
</feature>
<dbReference type="InterPro" id="IPR041784">
    <property type="entry name" value="FAK1/PYK2_FERM_C"/>
</dbReference>
<dbReference type="InterPro" id="IPR011009">
    <property type="entry name" value="Kinase-like_dom_sf"/>
</dbReference>
<feature type="compositionally biased region" description="Polar residues" evidence="21">
    <location>
        <begin position="1802"/>
        <end position="1818"/>
    </location>
</feature>
<dbReference type="InterPro" id="IPR041390">
    <property type="entry name" value="FADK_N"/>
</dbReference>
<dbReference type="GO" id="GO:0005524">
    <property type="term" value="F:ATP binding"/>
    <property type="evidence" value="ECO:0007669"/>
    <property type="project" value="UniProtKB-UniRule"/>
</dbReference>
<keyword evidence="25" id="KW-1185">Reference proteome</keyword>
<sequence>MKIDETNFGNKIVLCLSLPGGFETVLARLCLGAPGIQLLESSEPRNRRLNKGVGSFEEHPMAICVDKAFESSSFQFMNEGKCREEGSNRVVSMATEVTMDLTQNLNSNSLRVFPTSKKKKIFLKKNVSIELTKAGWQYHQHFIVSRWSNKNFHSNTLSLEIEKTFDQQKSCSIEKAFYWEVRTLLAPNSAISNQRVLVPYCMIKQKSKVTKLRHLGILGWSQPPNQSQINRHRSNKSSVVFHKHNHAFLEGKKENTIGVKIPRQLEQRLSKDNAGADRTEGQRDLLAELPRPKSGILGQGSQRSVLPPARETMEKRERSHEGMSTGVGDGAGGGGGVQGSGGGRNTPPHGSPTPMDKATLKVHLPNGGFNVVKFGDAIDVRGIISLVTSRLAVGTRHYRNLYAMRLHHPGSGESYWLHQDTTIIVKLRNVRYRQVQEKYEKKHPHCEWRYELRVRYLPQNLNDLYEKDKVTFFYYYDQVRNDYLCANHAALDQDVAVQLCCLEIRYFFKDMPQIALDKKSNLEYLEREVGLHKFLPRSVLNGMKPKALRKLIQQHFKKVAALSELECMFKFFDLLRAHYRFDQERFICALGSSWSIPVELVIGPDLGISYMAHRGGTVTLVSDCKEHAKACIKLRVAGAAETLSITCSSLDQAESLADLIDGYCRLVTGSNTSLWNRKVRWHFKANTISMLMQRTTFPLAFTGIRDSIRPTIETCFIYKHAHPPKYRQDGSNSPEKNVSKTGTILSEDYAEIVDEEGDYSTPATRDYEIVRNQVELGEIIGEGQFGNVHKGSYKGRDNQVIPVAVKTCKVDADLATSEKFLEEAYIMQQFEHPHIIRLIGVCSEAPIWLVMELAKLGEMRAYLQSNKHRLDLATLLLYTFQLSTALSYLESKKFVHRDIAARNVLVSAHNSVKLADFGLSRWVEDQSYYTASRCKLPIKWMAPESINFRRFTTSSDVWMFGVCMWEILMLGVKPFQGVKNNEVIRKLENGERLALPNHCPPRLYSLMSQCWSYEPSKRPTFKEIRETLHEILLEEKHQQQETMKRENRRVQAMSWGADDVPPPKPSRQPQNTTDQSQLTAAAPVSTYIVAQSPEVLAQLLKDNQTRGVCPSVYTTPASPFNTLAVQFQDEEQVLTTALVSDLPFFDPAISEPSASHDTHSGDSTLQNSSCIQNPATAVVYPRVPIVSSASVAIPASNTECLYGPVLKFRAQNIQNQNVSDLKPVNVSVGSAMPNARSNLAHISAPGQNLQPMHAQSYQQIYSNISHPGTQPMYMSQSQNVQNIQKQNPIHQPVSYIPTQYTNQQNQATGANPIYTAQAASVTMVQAQKIQTPVYVQQVQAGIASHVPCSQAMNVNQQLPFEIAQSHPVQVHFAASGGSVQPTNQQHVYPSISNIVMGQQSTSVTAAQHVPTQGIVANLPATTTNATQYLPQPVMQTGIIRSNAPQMATGVAKITTFVNQKQDEQLTSSTDGTLSGSLISSAVSDSTMSSSSSMTEEAQQDQRTIQSQIFDSITENFNSGIDDEQKLLEQRLLEQQRQSEEDSRWLAREEKRLSIATSGDESASPPVPRSVTQSPNHEQHSTNTGSIGSDKSTEKVIVVKKMEPTPTADLDRTNDKVYDCTTSVVRAVMSLSQGVQQSKADQYLELVRKVGIELRALLSSVDALMDILPISAHREVEMAHKVLSKDMAELVTAMKQAQKYSATTLDAEYRKGMLSAAHILAMDAKNLLDVIDSIRIRYPYVDSQICQKQNHINTSQESIPESRIRSSQSGEQFLRRSQSSERQGTTFRQSQSGDLLHRMGQSVDRSLQGSQTDVSSGSSLERRHHIVTNSLERNSTTRRQMTTNSLERKRPSLSCNISPMNNSVNLPPMVPVTCNLVQTVGPVIHPSQTVTTGKLRRNCMYIDHIVQVTHLYLMHNSAAGDLIGQYSLDVMVELLLKGVSHSYTEITPKL</sequence>
<feature type="compositionally biased region" description="Basic and acidic residues" evidence="21">
    <location>
        <begin position="264"/>
        <end position="286"/>
    </location>
</feature>
<dbReference type="Gene3D" id="3.30.200.20">
    <property type="entry name" value="Phosphorylase Kinase, domain 1"/>
    <property type="match status" value="1"/>
</dbReference>
<feature type="compositionally biased region" description="Polar residues" evidence="21">
    <location>
        <begin position="1067"/>
        <end position="1079"/>
    </location>
</feature>
<dbReference type="Gene3D" id="2.30.29.30">
    <property type="entry name" value="Pleckstrin-homology domain (PH domain)/Phosphotyrosine-binding domain (PTB)"/>
    <property type="match status" value="1"/>
</dbReference>
<keyword evidence="6" id="KW-1003">Cell membrane</keyword>
<keyword evidence="9" id="KW-0808">Transferase</keyword>
<keyword evidence="8" id="KW-0597">Phosphoprotein</keyword>
<dbReference type="FunFam" id="1.10.510.10:FF:000039">
    <property type="entry name" value="Focal adhesion kinase, isoform D"/>
    <property type="match status" value="1"/>
</dbReference>